<dbReference type="InterPro" id="IPR027417">
    <property type="entry name" value="P-loop_NTPase"/>
</dbReference>
<feature type="domain" description="DUF7791" evidence="3">
    <location>
        <begin position="526"/>
        <end position="665"/>
    </location>
</feature>
<dbReference type="Pfam" id="PF24883">
    <property type="entry name" value="NPHP3_N"/>
    <property type="match status" value="1"/>
</dbReference>
<dbReference type="PANTHER" id="PTHR10039:SF5">
    <property type="entry name" value="NACHT DOMAIN-CONTAINING PROTEIN"/>
    <property type="match status" value="1"/>
</dbReference>
<proteinExistence type="predicted"/>
<dbReference type="InterPro" id="IPR056693">
    <property type="entry name" value="DUF7791"/>
</dbReference>
<dbReference type="InterPro" id="IPR056884">
    <property type="entry name" value="NPHP3-like_N"/>
</dbReference>
<evidence type="ECO:0000313" key="4">
    <source>
        <dbReference type="EMBL" id="CEG05218.1"/>
    </source>
</evidence>
<dbReference type="Gene3D" id="3.40.50.300">
    <property type="entry name" value="P-loop containing nucleotide triphosphate hydrolases"/>
    <property type="match status" value="1"/>
</dbReference>
<dbReference type="PANTHER" id="PTHR10039">
    <property type="entry name" value="AMELOGENIN"/>
    <property type="match status" value="1"/>
</dbReference>
<evidence type="ECO:0000259" key="3">
    <source>
        <dbReference type="Pfam" id="PF25053"/>
    </source>
</evidence>
<accession>A0A090MDI6</accession>
<gene>
    <name evidence="4" type="ORF">BN850_0101150</name>
</gene>
<protein>
    <submittedName>
        <fullName evidence="4">WGS project CBMI000000000 data, contig CS3069_c003271</fullName>
    </submittedName>
</protein>
<evidence type="ECO:0000259" key="2">
    <source>
        <dbReference type="Pfam" id="PF24883"/>
    </source>
</evidence>
<dbReference type="AlphaFoldDB" id="A0A090MDI6"/>
<dbReference type="SUPFAM" id="SSF52540">
    <property type="entry name" value="P-loop containing nucleoside triphosphate hydrolases"/>
    <property type="match status" value="1"/>
</dbReference>
<keyword evidence="1" id="KW-0677">Repeat</keyword>
<feature type="domain" description="Nephrocystin 3-like N-terminal" evidence="2">
    <location>
        <begin position="242"/>
        <end position="417"/>
    </location>
</feature>
<comment type="caution">
    <text evidence="4">The sequence shown here is derived from an EMBL/GenBank/DDBJ whole genome shotgun (WGS) entry which is preliminary data.</text>
</comment>
<sequence length="909" mass="103925">MAEVAAIALVGNILQFAEVGIKLARTAQRAYKSTSGLIQEDEDFLANTERLQSLLGLVKEATTDPEDSRQLGIDENLLKTAKACDDYASELITLLGFLRRRPGELRALEALRTMMLRRLRNAEIQTLEGKLSNMQQTLLLALTTSSHARQSSALAVVRELRHQNDVLEANTTAKLESIESLIRRIDVKDLGASNAAKTAVSYLDNLLDEAQHVKKHQEFLSSLKFREIKQRHSAIQDRHRATFSWVFAEGQTGFKEWLEEGNGFFWVKGKAGSGKSTLMKFIATHGDTQTLLRAWGSGRRVITASHFFWNAGLSMQKSLTGLFQTILYQVLRECPELIDLIDDSQQGLDTWDDKALFRAFETLSSQDSLPLQFCFFIDGLDEYTAGAQRYKGTFEELLRPLRVLASSDCIKICVSSRPWDAFDREFSHVKWKLQLEDLTREDIRNYVKEELDVDPKFQKLLQVDPRCSEIKDTIVQRAQGVFLWVYLVVNSLKRGLLKDDNYSDLQNRLNELPDDLQKYFEHMLQSIETIYWDSTTRIFRTVIAAQQALPLLAFEFLDREMDDPDYALTMKAAPLSMVEVEAIGKRSSTRLHARCGDLLYVTVNPTETGLFKSQVDFLHRTVRDFFLDTGVIDTMIQKRPTEEFDPHLSLCKIMLGLTKILDLSKPNYNHLFILSDGLMHYARNIEQAVTRQEEKEDRKSLDHVFSILDELNRSNMEQLAHLGDHWTNRKNPPRGQFQEWRKKTFLAAAIQARLCLYTADRVQKDPSEMSRKGGRPLLDYALRPAMITPLQIIDLEQGPVVPIVEFLLDLGADPNGGIYIYDNTSPWNMFLAMCYQHVDNGLNSESLLDDIGRAMELMLARGARTDDVQKLEELLVKIKLPQHYRSSIHDLIESREQSRGFLTRLLGWG</sequence>
<dbReference type="EMBL" id="CBMI010003269">
    <property type="protein sequence ID" value="CEG05218.1"/>
    <property type="molecule type" value="Genomic_DNA"/>
</dbReference>
<evidence type="ECO:0000256" key="1">
    <source>
        <dbReference type="ARBA" id="ARBA00022737"/>
    </source>
</evidence>
<reference evidence="4" key="1">
    <citation type="submission" date="2013-05" db="EMBL/GenBank/DDBJ databases">
        <title>Draft genome sequences of six wheat associated Fusarium spp. isolates.</title>
        <authorList>
            <person name="Moolhuijzen P.M."/>
            <person name="Manners J.M."/>
            <person name="Wilcox S."/>
            <person name="Bellgard M.I."/>
            <person name="Gardiner D.M."/>
        </authorList>
    </citation>
    <scope>NUCLEOTIDE SEQUENCE</scope>
    <source>
        <strain evidence="4">CS3069</strain>
    </source>
</reference>
<organism evidence="4">
    <name type="scientific">Fusarium clavum</name>
    <dbReference type="NCBI Taxonomy" id="2594811"/>
    <lineage>
        <taxon>Eukaryota</taxon>
        <taxon>Fungi</taxon>
        <taxon>Dikarya</taxon>
        <taxon>Ascomycota</taxon>
        <taxon>Pezizomycotina</taxon>
        <taxon>Sordariomycetes</taxon>
        <taxon>Hypocreomycetidae</taxon>
        <taxon>Hypocreales</taxon>
        <taxon>Nectriaceae</taxon>
        <taxon>Fusarium</taxon>
        <taxon>Fusarium incarnatum-equiseti species complex</taxon>
    </lineage>
</organism>
<name>A0A090MDI6_9HYPO</name>
<dbReference type="Pfam" id="PF25053">
    <property type="entry name" value="DUF7791"/>
    <property type="match status" value="1"/>
</dbReference>